<sequence length="333" mass="36962">DEVVKKCRGKNLFFSTDIGTSIHEADLIFISVNTPTKEYGKGKGMAPDLKYVESVSRTIAEYSSGPKIVVEKSTVPVKAASSIKQILKEAQEHNDQLYFQVLSNPEFLSEGTAMNDLANPDRVLIGGEESEDGKKAIDCLVAIYLNWVPPERIITTNTWSSELTKLVANAMLAQRISSINAVSAICEATGADVREVAHAVGRDKRIGDKFLNASVGFGGSCFQKDVKSLVYLCETLNLHVVANYFASIVEINDYQRRRFADLIIAEMFNTVTNKEIAIFGFSFKKNTADTRESSAIHIAKHLLEERARLRFYDPKVPETVIRHELALVSSKHI</sequence>
<protein>
    <submittedName>
        <fullName evidence="2">UDP-glucose 6-dehydrogenase</fullName>
    </submittedName>
</protein>
<proteinExistence type="predicted"/>
<accession>A0AC34QAK6</accession>
<name>A0AC34QAK6_9BILA</name>
<dbReference type="Proteomes" id="UP000887576">
    <property type="component" value="Unplaced"/>
</dbReference>
<evidence type="ECO:0000313" key="2">
    <source>
        <dbReference type="WBParaSite" id="JU765_v2.g14600.t1"/>
    </source>
</evidence>
<dbReference type="WBParaSite" id="JU765_v2.g14600.t1">
    <property type="protein sequence ID" value="JU765_v2.g14600.t1"/>
    <property type="gene ID" value="JU765_v2.g14600"/>
</dbReference>
<organism evidence="1 2">
    <name type="scientific">Panagrolaimus sp. JU765</name>
    <dbReference type="NCBI Taxonomy" id="591449"/>
    <lineage>
        <taxon>Eukaryota</taxon>
        <taxon>Metazoa</taxon>
        <taxon>Ecdysozoa</taxon>
        <taxon>Nematoda</taxon>
        <taxon>Chromadorea</taxon>
        <taxon>Rhabditida</taxon>
        <taxon>Tylenchina</taxon>
        <taxon>Panagrolaimomorpha</taxon>
        <taxon>Panagrolaimoidea</taxon>
        <taxon>Panagrolaimidae</taxon>
        <taxon>Panagrolaimus</taxon>
    </lineage>
</organism>
<evidence type="ECO:0000313" key="1">
    <source>
        <dbReference type="Proteomes" id="UP000887576"/>
    </source>
</evidence>
<reference evidence="2" key="1">
    <citation type="submission" date="2025-08" db="UniProtKB">
        <authorList>
            <consortium name="WormBaseParasite"/>
        </authorList>
    </citation>
    <scope>IDENTIFICATION</scope>
</reference>